<evidence type="ECO:0000313" key="3">
    <source>
        <dbReference type="EMBL" id="NYE72445.1"/>
    </source>
</evidence>
<name>A0A7Y9I9A4_9ACTN</name>
<dbReference type="GO" id="GO:0016787">
    <property type="term" value="F:hydrolase activity"/>
    <property type="evidence" value="ECO:0007669"/>
    <property type="project" value="UniProtKB-KW"/>
</dbReference>
<reference evidence="3 4" key="1">
    <citation type="submission" date="2020-07" db="EMBL/GenBank/DDBJ databases">
        <title>Sequencing the genomes of 1000 actinobacteria strains.</title>
        <authorList>
            <person name="Klenk H.-P."/>
        </authorList>
    </citation>
    <scope>NUCLEOTIDE SEQUENCE [LARGE SCALE GENOMIC DNA]</scope>
    <source>
        <strain evidence="3 4">DSM 22083</strain>
    </source>
</reference>
<dbReference type="EMBL" id="JACCBU010000001">
    <property type="protein sequence ID" value="NYE72445.1"/>
    <property type="molecule type" value="Genomic_DNA"/>
</dbReference>
<evidence type="ECO:0000259" key="2">
    <source>
        <dbReference type="PROSITE" id="PS51084"/>
    </source>
</evidence>
<evidence type="ECO:0000256" key="1">
    <source>
        <dbReference type="PROSITE-ProRule" id="PRU00464"/>
    </source>
</evidence>
<accession>A0A7Y9I9A4</accession>
<proteinExistence type="predicted"/>
<dbReference type="InterPro" id="IPR036265">
    <property type="entry name" value="HIT-like_sf"/>
</dbReference>
<dbReference type="InterPro" id="IPR011146">
    <property type="entry name" value="HIT-like"/>
</dbReference>
<comment type="caution">
    <text evidence="1">Lacks conserved residue(s) required for the propagation of feature annotation.</text>
</comment>
<keyword evidence="4" id="KW-1185">Reference proteome</keyword>
<dbReference type="PROSITE" id="PS51084">
    <property type="entry name" value="HIT_2"/>
    <property type="match status" value="1"/>
</dbReference>
<keyword evidence="3" id="KW-0378">Hydrolase</keyword>
<comment type="caution">
    <text evidence="3">The sequence shown here is derived from an EMBL/GenBank/DDBJ whole genome shotgun (WGS) entry which is preliminary data.</text>
</comment>
<sequence>MSTDVGPPDGYTDAELARREARDAEVRRLQAAGRCYQCHDQQVAGELLGRETVIATRGPVQVSLAADPRAVGHTIVGWLPHVPDFLALDEAETAVLFNAAREVGLALKAALGCERVYLVTMCDGEHNHLHLQLIPRYAGTPIGSRRLVDPRRPLRDASALTAAVRERLGAAWPA</sequence>
<dbReference type="SUPFAM" id="SSF54197">
    <property type="entry name" value="HIT-like"/>
    <property type="match status" value="1"/>
</dbReference>
<protein>
    <submittedName>
        <fullName evidence="3">Diadenosine tetraphosphate (Ap4A) HIT family hydrolase</fullName>
    </submittedName>
</protein>
<dbReference type="Proteomes" id="UP000569914">
    <property type="component" value="Unassembled WGS sequence"/>
</dbReference>
<dbReference type="Gene3D" id="3.30.428.10">
    <property type="entry name" value="HIT-like"/>
    <property type="match status" value="1"/>
</dbReference>
<dbReference type="Pfam" id="PF01230">
    <property type="entry name" value="HIT"/>
    <property type="match status" value="1"/>
</dbReference>
<organism evidence="3 4">
    <name type="scientific">Microlunatus parietis</name>
    <dbReference type="NCBI Taxonomy" id="682979"/>
    <lineage>
        <taxon>Bacteria</taxon>
        <taxon>Bacillati</taxon>
        <taxon>Actinomycetota</taxon>
        <taxon>Actinomycetes</taxon>
        <taxon>Propionibacteriales</taxon>
        <taxon>Propionibacteriaceae</taxon>
        <taxon>Microlunatus</taxon>
    </lineage>
</organism>
<dbReference type="AlphaFoldDB" id="A0A7Y9I9A4"/>
<evidence type="ECO:0000313" key="4">
    <source>
        <dbReference type="Proteomes" id="UP000569914"/>
    </source>
</evidence>
<gene>
    <name evidence="3" type="ORF">BKA15_003774</name>
</gene>
<dbReference type="RefSeq" id="WP_179753237.1">
    <property type="nucleotide sequence ID" value="NZ_JACCBU010000001.1"/>
</dbReference>
<feature type="domain" description="HIT" evidence="2">
    <location>
        <begin position="68"/>
        <end position="143"/>
    </location>
</feature>